<dbReference type="EMBL" id="GL883092">
    <property type="protein sequence ID" value="EGG11582.1"/>
    <property type="molecule type" value="Genomic_DNA"/>
</dbReference>
<feature type="region of interest" description="Disordered" evidence="1">
    <location>
        <begin position="210"/>
        <end position="259"/>
    </location>
</feature>
<accession>F4R725</accession>
<dbReference type="InParanoid" id="F4R725"/>
<protein>
    <submittedName>
        <fullName evidence="2">Uncharacterized protein</fullName>
    </submittedName>
</protein>
<evidence type="ECO:0000256" key="1">
    <source>
        <dbReference type="SAM" id="MobiDB-lite"/>
    </source>
</evidence>
<dbReference type="VEuPathDB" id="FungiDB:MELLADRAFT_59725"/>
<dbReference type="GeneID" id="18929411"/>
<dbReference type="HOGENOM" id="CLU_063271_1_0_1"/>
<dbReference type="RefSeq" id="XP_007405217.1">
    <property type="nucleotide sequence ID" value="XM_007405155.1"/>
</dbReference>
<name>F4R725_MELLP</name>
<keyword evidence="3" id="KW-1185">Reference proteome</keyword>
<evidence type="ECO:0000313" key="3">
    <source>
        <dbReference type="Proteomes" id="UP000001072"/>
    </source>
</evidence>
<gene>
    <name evidence="2" type="ORF">MELLADRAFT_59725</name>
</gene>
<dbReference type="AlphaFoldDB" id="F4R725"/>
<organism evidence="3">
    <name type="scientific">Melampsora larici-populina (strain 98AG31 / pathotype 3-4-7)</name>
    <name type="common">Poplar leaf rust fungus</name>
    <dbReference type="NCBI Taxonomy" id="747676"/>
    <lineage>
        <taxon>Eukaryota</taxon>
        <taxon>Fungi</taxon>
        <taxon>Dikarya</taxon>
        <taxon>Basidiomycota</taxon>
        <taxon>Pucciniomycotina</taxon>
        <taxon>Pucciniomycetes</taxon>
        <taxon>Pucciniales</taxon>
        <taxon>Melampsoraceae</taxon>
        <taxon>Melampsora</taxon>
    </lineage>
</organism>
<feature type="compositionally biased region" description="Basic and acidic residues" evidence="1">
    <location>
        <begin position="217"/>
        <end position="235"/>
    </location>
</feature>
<reference evidence="3" key="1">
    <citation type="journal article" date="2011" name="Proc. Natl. Acad. Sci. U.S.A.">
        <title>Obligate biotrophy features unraveled by the genomic analysis of rust fungi.</title>
        <authorList>
            <person name="Duplessis S."/>
            <person name="Cuomo C.A."/>
            <person name="Lin Y.-C."/>
            <person name="Aerts A."/>
            <person name="Tisserant E."/>
            <person name="Veneault-Fourrey C."/>
            <person name="Joly D.L."/>
            <person name="Hacquard S."/>
            <person name="Amselem J."/>
            <person name="Cantarel B.L."/>
            <person name="Chiu R."/>
            <person name="Coutinho P.M."/>
            <person name="Feau N."/>
            <person name="Field M."/>
            <person name="Frey P."/>
            <person name="Gelhaye E."/>
            <person name="Goldberg J."/>
            <person name="Grabherr M.G."/>
            <person name="Kodira C.D."/>
            <person name="Kohler A."/>
            <person name="Kuees U."/>
            <person name="Lindquist E.A."/>
            <person name="Lucas S.M."/>
            <person name="Mago R."/>
            <person name="Mauceli E."/>
            <person name="Morin E."/>
            <person name="Murat C."/>
            <person name="Pangilinan J.L."/>
            <person name="Park R."/>
            <person name="Pearson M."/>
            <person name="Quesneville H."/>
            <person name="Rouhier N."/>
            <person name="Sakthikumar S."/>
            <person name="Salamov A.A."/>
            <person name="Schmutz J."/>
            <person name="Selles B."/>
            <person name="Shapiro H."/>
            <person name="Tanguay P."/>
            <person name="Tuskan G.A."/>
            <person name="Henrissat B."/>
            <person name="Van de Peer Y."/>
            <person name="Rouze P."/>
            <person name="Ellis J.G."/>
            <person name="Dodds P.N."/>
            <person name="Schein J.E."/>
            <person name="Zhong S."/>
            <person name="Hamelin R.C."/>
            <person name="Grigoriev I.V."/>
            <person name="Szabo L.J."/>
            <person name="Martin F."/>
        </authorList>
    </citation>
    <scope>NUCLEOTIDE SEQUENCE [LARGE SCALE GENOMIC DNA]</scope>
    <source>
        <strain evidence="3">98AG31 / pathotype 3-4-7</strain>
    </source>
</reference>
<proteinExistence type="predicted"/>
<sequence length="273" mass="30029">MAGRLGYIPLVLENPDVLHETKRQQVKGMPLCDCSNCKPLEAESLWLAQPTLTNANFDEALQMDEEALETLASEFLPPPLPTPGDNRPVALLCGADDEILDCPIVETLVTCMERAFALFFLERFTRPSALGPSDYFGRDLAWDVAKNFDVLRVPSDLELILVSETLEGQFDCLFGAFLQWKDENDSAPAIAAAAKRRQAVNRPKNNLAVPQSVEGSQMHKDRTAAAKLANKEARESKKKQLASEKAAAKEKQMSDKRTADAIRLEAKLAASTG</sequence>
<evidence type="ECO:0000313" key="2">
    <source>
        <dbReference type="EMBL" id="EGG11582.1"/>
    </source>
</evidence>
<dbReference type="KEGG" id="mlr:MELLADRAFT_59725"/>
<feature type="compositionally biased region" description="Basic and acidic residues" evidence="1">
    <location>
        <begin position="246"/>
        <end position="259"/>
    </location>
</feature>
<dbReference type="Proteomes" id="UP000001072">
    <property type="component" value="Unassembled WGS sequence"/>
</dbReference>